<dbReference type="GO" id="GO:1990966">
    <property type="term" value="P:ATP generation from poly-ADP-D-ribose"/>
    <property type="evidence" value="ECO:0007669"/>
    <property type="project" value="TreeGrafter"/>
</dbReference>
<evidence type="ECO:0000256" key="3">
    <source>
        <dbReference type="ARBA" id="ARBA00022801"/>
    </source>
</evidence>
<feature type="domain" description="PARG helical" evidence="5">
    <location>
        <begin position="82"/>
        <end position="181"/>
    </location>
</feature>
<dbReference type="AlphaFoldDB" id="A0AAN6LRA3"/>
<reference evidence="6 7" key="1">
    <citation type="submission" date="2021-02" db="EMBL/GenBank/DDBJ databases">
        <title>Genome assembly of Pseudopithomyces chartarum.</title>
        <authorList>
            <person name="Jauregui R."/>
            <person name="Singh J."/>
            <person name="Voisey C."/>
        </authorList>
    </citation>
    <scope>NUCLEOTIDE SEQUENCE [LARGE SCALE GENOMIC DNA]</scope>
    <source>
        <strain evidence="6 7">AGR01</strain>
    </source>
</reference>
<gene>
    <name evidence="6" type="ORF">GRF29_185g587263</name>
</gene>
<evidence type="ECO:0000313" key="6">
    <source>
        <dbReference type="EMBL" id="KAK3201315.1"/>
    </source>
</evidence>
<dbReference type="InterPro" id="IPR048362">
    <property type="entry name" value="PARG_helical"/>
</dbReference>
<dbReference type="PANTHER" id="PTHR12837:SF0">
    <property type="entry name" value="POLY(ADP-RIBOSE) GLYCOHYDROLASE"/>
    <property type="match status" value="1"/>
</dbReference>
<organism evidence="6 7">
    <name type="scientific">Pseudopithomyces chartarum</name>
    <dbReference type="NCBI Taxonomy" id="1892770"/>
    <lineage>
        <taxon>Eukaryota</taxon>
        <taxon>Fungi</taxon>
        <taxon>Dikarya</taxon>
        <taxon>Ascomycota</taxon>
        <taxon>Pezizomycotina</taxon>
        <taxon>Dothideomycetes</taxon>
        <taxon>Pleosporomycetidae</taxon>
        <taxon>Pleosporales</taxon>
        <taxon>Massarineae</taxon>
        <taxon>Didymosphaeriaceae</taxon>
        <taxon>Pseudopithomyces</taxon>
    </lineage>
</organism>
<protein>
    <recommendedName>
        <fullName evidence="2">poly(ADP-ribose) glycohydrolase</fullName>
        <ecNumber evidence="2">3.2.1.143</ecNumber>
    </recommendedName>
</protein>
<dbReference type="GO" id="GO:0009225">
    <property type="term" value="P:nucleotide-sugar metabolic process"/>
    <property type="evidence" value="ECO:0007669"/>
    <property type="project" value="TreeGrafter"/>
</dbReference>
<accession>A0AAN6LRA3</accession>
<dbReference type="Proteomes" id="UP001280581">
    <property type="component" value="Unassembled WGS sequence"/>
</dbReference>
<feature type="domain" description="PARG catalytic Macro" evidence="4">
    <location>
        <begin position="246"/>
        <end position="413"/>
    </location>
</feature>
<evidence type="ECO:0000256" key="2">
    <source>
        <dbReference type="ARBA" id="ARBA00012255"/>
    </source>
</evidence>
<dbReference type="GO" id="GO:0005737">
    <property type="term" value="C:cytoplasm"/>
    <property type="evidence" value="ECO:0007669"/>
    <property type="project" value="TreeGrafter"/>
</dbReference>
<dbReference type="EMBL" id="WVTA01000016">
    <property type="protein sequence ID" value="KAK3201315.1"/>
    <property type="molecule type" value="Genomic_DNA"/>
</dbReference>
<evidence type="ECO:0000256" key="1">
    <source>
        <dbReference type="ARBA" id="ARBA00009545"/>
    </source>
</evidence>
<proteinExistence type="inferred from homology"/>
<dbReference type="Pfam" id="PF20811">
    <property type="entry name" value="PARG_cat_N"/>
    <property type="match status" value="1"/>
</dbReference>
<dbReference type="GO" id="GO:0005634">
    <property type="term" value="C:nucleus"/>
    <property type="evidence" value="ECO:0007669"/>
    <property type="project" value="TreeGrafter"/>
</dbReference>
<dbReference type="InterPro" id="IPR007724">
    <property type="entry name" value="Poly_GlycHdrlase"/>
</dbReference>
<dbReference type="Pfam" id="PF05028">
    <property type="entry name" value="PARG_cat_C"/>
    <property type="match status" value="1"/>
</dbReference>
<dbReference type="InterPro" id="IPR046372">
    <property type="entry name" value="PARG_cat_C"/>
</dbReference>
<dbReference type="GO" id="GO:0006282">
    <property type="term" value="P:regulation of DNA repair"/>
    <property type="evidence" value="ECO:0007669"/>
    <property type="project" value="InterPro"/>
</dbReference>
<keyword evidence="7" id="KW-1185">Reference proteome</keyword>
<evidence type="ECO:0000259" key="5">
    <source>
        <dbReference type="Pfam" id="PF20811"/>
    </source>
</evidence>
<name>A0AAN6LRA3_9PLEO</name>
<keyword evidence="3" id="KW-0378">Hydrolase</keyword>
<evidence type="ECO:0000313" key="7">
    <source>
        <dbReference type="Proteomes" id="UP001280581"/>
    </source>
</evidence>
<dbReference type="PANTHER" id="PTHR12837">
    <property type="entry name" value="POLY ADP-RIBOSE GLYCOHYDROLASE"/>
    <property type="match status" value="1"/>
</dbReference>
<dbReference type="GO" id="GO:0004649">
    <property type="term" value="F:poly(ADP-ribose) glycohydrolase activity"/>
    <property type="evidence" value="ECO:0007669"/>
    <property type="project" value="UniProtKB-EC"/>
</dbReference>
<comment type="similarity">
    <text evidence="1">Belongs to the poly(ADP-ribose) glycohydrolase family.</text>
</comment>
<sequence length="468" mass="51661">MADSTYPDFYTLPSSPTVTCQDRFGLLDSPTLDVPFWSVLIALLNPPIHSLPSFVSIVESIAIELRGTSPPDYSTLQLILSERKTSFLAAWPSIVRLALDMPRLFPSHQLPILKEGGIARLELSRKQVACLVVHQFLGTMSAPSWQEGFQNFEIWYQGEQVHQRAPGIYLTAVLDYLERVSATSAFSGQDEWKITYELASLSGDSKLASHQCDTVLDLQGHVTELGDIFLEPFCERSAEAEYLGTNGNAVVISANRFIGFGRSATQEEVFVGTTPGACPAVLVTPPLASHQVLVVRGCEAMVKTVGQGRQISLAGGHNLEADGHGPHKNMWWSRTMLFMDALELDSFDDEQYPDIKHANLKREFIKATVGFGTGQYSRIYTGLWGCGAFGGDPGVKMVILWLAASIQGSALTVTYEAEREDFARSILAFVDKVKDRRHRVSDIMQLLWTAEGNGLAKGTFLDWAMSRF</sequence>
<evidence type="ECO:0000259" key="4">
    <source>
        <dbReference type="Pfam" id="PF05028"/>
    </source>
</evidence>
<dbReference type="EC" id="3.2.1.143" evidence="2"/>
<comment type="caution">
    <text evidence="6">The sequence shown here is derived from an EMBL/GenBank/DDBJ whole genome shotgun (WGS) entry which is preliminary data.</text>
</comment>
<dbReference type="GO" id="GO:0005975">
    <property type="term" value="P:carbohydrate metabolic process"/>
    <property type="evidence" value="ECO:0007669"/>
    <property type="project" value="InterPro"/>
</dbReference>